<feature type="compositionally biased region" description="Basic and acidic residues" evidence="1">
    <location>
        <begin position="35"/>
        <end position="44"/>
    </location>
</feature>
<evidence type="ECO:0000313" key="3">
    <source>
        <dbReference type="Proteomes" id="UP000575068"/>
    </source>
</evidence>
<gene>
    <name evidence="2" type="ORF">HNQ99_002690</name>
</gene>
<protein>
    <submittedName>
        <fullName evidence="2">Uncharacterized protein</fullName>
    </submittedName>
</protein>
<comment type="caution">
    <text evidence="2">The sequence shown here is derived from an EMBL/GenBank/DDBJ whole genome shotgun (WGS) entry which is preliminary data.</text>
</comment>
<feature type="region of interest" description="Disordered" evidence="1">
    <location>
        <begin position="334"/>
        <end position="397"/>
    </location>
</feature>
<dbReference type="Proteomes" id="UP000575068">
    <property type="component" value="Unassembled WGS sequence"/>
</dbReference>
<sequence length="397" mass="44327">MSDFASETMTPETSSTMLDTQLGTEASGGGAPRTLETEAKEPSLRDTISAVVKEDAKAVEEPKKDEGATEEKTDTEAAKKPEVKPDEKPADKDDPKARDETGKFTPKQGEEAQKATADEAKPGEPVKHPEPPKNFLPDSKDVWRNVPRPVRRDIENMTREFEEKEQRYQVANQRYETIRDFDELAKSNGRELRESLMKVHEIETELQKNPIAGLNKILMEVGPRKADGQPVSLFEVAQYIVQQGPQGYQQMVAQGQQQPQQPQTDPRVQQLEQQLAQMQEQQVAAQIIEPFKVDHPRYDELQDDIAFFLQSGKISPSLSPLDRLEAAYDMAVRINPPSHVDQPADEGPANPRRADDSLSGSKSIKSAPGAVSPDMEPERGGSIRDLLQDELKRVKRS</sequence>
<dbReference type="AlphaFoldDB" id="A0A840HWC2"/>
<organism evidence="2 3">
    <name type="scientific">Rhizorhapis suberifaciens</name>
    <name type="common">corky root of lettuce</name>
    <dbReference type="NCBI Taxonomy" id="13656"/>
    <lineage>
        <taxon>Bacteria</taxon>
        <taxon>Pseudomonadati</taxon>
        <taxon>Pseudomonadota</taxon>
        <taxon>Alphaproteobacteria</taxon>
        <taxon>Sphingomonadales</taxon>
        <taxon>Sphingomonadaceae</taxon>
        <taxon>Rhizorhapis</taxon>
    </lineage>
</organism>
<feature type="compositionally biased region" description="Basic and acidic residues" evidence="1">
    <location>
        <begin position="376"/>
        <end position="397"/>
    </location>
</feature>
<feature type="compositionally biased region" description="Low complexity" evidence="1">
    <location>
        <begin position="1"/>
        <end position="17"/>
    </location>
</feature>
<feature type="region of interest" description="Disordered" evidence="1">
    <location>
        <begin position="1"/>
        <end position="147"/>
    </location>
</feature>
<feature type="compositionally biased region" description="Basic and acidic residues" evidence="1">
    <location>
        <begin position="52"/>
        <end position="131"/>
    </location>
</feature>
<dbReference type="EMBL" id="JACHOV010000010">
    <property type="protein sequence ID" value="MBB4642365.1"/>
    <property type="molecule type" value="Genomic_DNA"/>
</dbReference>
<evidence type="ECO:0000256" key="1">
    <source>
        <dbReference type="SAM" id="MobiDB-lite"/>
    </source>
</evidence>
<proteinExistence type="predicted"/>
<keyword evidence="3" id="KW-1185">Reference proteome</keyword>
<accession>A0A840HWC2</accession>
<reference evidence="2 3" key="1">
    <citation type="submission" date="2020-08" db="EMBL/GenBank/DDBJ databases">
        <title>Genomic Encyclopedia of Type Strains, Phase IV (KMG-IV): sequencing the most valuable type-strain genomes for metagenomic binning, comparative biology and taxonomic classification.</title>
        <authorList>
            <person name="Goeker M."/>
        </authorList>
    </citation>
    <scope>NUCLEOTIDE SEQUENCE [LARGE SCALE GENOMIC DNA]</scope>
    <source>
        <strain evidence="2 3">DSM 7465</strain>
    </source>
</reference>
<evidence type="ECO:0000313" key="2">
    <source>
        <dbReference type="EMBL" id="MBB4642365.1"/>
    </source>
</evidence>
<dbReference type="RefSeq" id="WP_184476385.1">
    <property type="nucleotide sequence ID" value="NZ_JACHOV010000010.1"/>
</dbReference>
<name>A0A840HWC2_9SPHN</name>